<dbReference type="InterPro" id="IPR042095">
    <property type="entry name" value="SUMF_sf"/>
</dbReference>
<name>A0A2X2WMW0_9FIRM</name>
<evidence type="ECO:0008006" key="3">
    <source>
        <dbReference type="Google" id="ProtNLM"/>
    </source>
</evidence>
<dbReference type="Proteomes" id="UP000251853">
    <property type="component" value="Unassembled WGS sequence"/>
</dbReference>
<evidence type="ECO:0000313" key="2">
    <source>
        <dbReference type="Proteomes" id="UP000251853"/>
    </source>
</evidence>
<accession>A0A2X2WMW0</accession>
<evidence type="ECO:0000313" key="1">
    <source>
        <dbReference type="EMBL" id="SQB14899.1"/>
    </source>
</evidence>
<dbReference type="InterPro" id="IPR016187">
    <property type="entry name" value="CTDL_fold"/>
</dbReference>
<proteinExistence type="predicted"/>
<dbReference type="RefSeq" id="WP_112482716.1">
    <property type="nucleotide sequence ID" value="NZ_JAIWZC010000001.1"/>
</dbReference>
<reference evidence="1 2" key="1">
    <citation type="submission" date="2018-06" db="EMBL/GenBank/DDBJ databases">
        <authorList>
            <consortium name="Pathogen Informatics"/>
            <person name="Doyle S."/>
        </authorList>
    </citation>
    <scope>NUCLEOTIDE SEQUENCE [LARGE SCALE GENOMIC DNA]</scope>
    <source>
        <strain evidence="1 2">NCTC11224</strain>
    </source>
</reference>
<gene>
    <name evidence="1" type="ORF">NCTC11224_03953</name>
</gene>
<dbReference type="Gene3D" id="3.90.1580.10">
    <property type="entry name" value="paralog of FGE (formylglycine-generating enzyme)"/>
    <property type="match status" value="1"/>
</dbReference>
<organism evidence="1 2">
    <name type="scientific">Enterocloster clostridioformis</name>
    <dbReference type="NCBI Taxonomy" id="1531"/>
    <lineage>
        <taxon>Bacteria</taxon>
        <taxon>Bacillati</taxon>
        <taxon>Bacillota</taxon>
        <taxon>Clostridia</taxon>
        <taxon>Lachnospirales</taxon>
        <taxon>Lachnospiraceae</taxon>
        <taxon>Enterocloster</taxon>
    </lineage>
</organism>
<protein>
    <recommendedName>
        <fullName evidence="3">Sulfatase-modifying factor enzyme domain-containing protein</fullName>
    </recommendedName>
</protein>
<dbReference type="AlphaFoldDB" id="A0A2X2WMW0"/>
<dbReference type="SUPFAM" id="SSF56436">
    <property type="entry name" value="C-type lectin-like"/>
    <property type="match status" value="1"/>
</dbReference>
<sequence>MIVKQQKIIKDEQGLPNYMTAFYWTGSKDPAEAPPMFVVCGEVVDVILVSQFFNTNINGTPCSLPFREPWTRISMDKAAEACRKKGAGWHLLTNAEYAYLLKESRELGTEPHGNTAAGQDYDHQEEKGVTYDGYRTLTGLDPETWSHDHTEGGVYGLKGNIWEIVQGLRLHHGTVEYIKNNDAAAAETDTGEDSAAWQQALAENGKAVRLSASNGVKITTGAVEADWNGAHMRDVELEGLDEVPQILFDLEILPPDWKERQDGIYVDSELKEAVPFRGSSFHNTSGGGASAVGLHHPRSHVSTSLGFRSALYLKYSKPTTE</sequence>
<dbReference type="EMBL" id="UAVW01000016">
    <property type="protein sequence ID" value="SQB14899.1"/>
    <property type="molecule type" value="Genomic_DNA"/>
</dbReference>
<keyword evidence="2" id="KW-1185">Reference proteome</keyword>